<evidence type="ECO:0000313" key="1">
    <source>
        <dbReference type="EMBL" id="OPJ77240.1"/>
    </source>
</evidence>
<accession>A0A1V4JYE5</accession>
<sequence>MFVQVTLAPAEAIGRWVQQEVEVTWTSYTCTGNWDRCWERSTWILEKQLSSSLTDLHYIDSMSASVKRRENKNMAKMDYWDFTQRRILSCPVKFQGKQVPVPLVWLLANGFVFSKDNLPGENSDKPDLLSR</sequence>
<name>A0A1V4JYE5_PATFA</name>
<dbReference type="Proteomes" id="UP000190648">
    <property type="component" value="Unassembled WGS sequence"/>
</dbReference>
<proteinExistence type="predicted"/>
<dbReference type="AlphaFoldDB" id="A0A1V4JYE5"/>
<evidence type="ECO:0000313" key="2">
    <source>
        <dbReference type="Proteomes" id="UP000190648"/>
    </source>
</evidence>
<reference evidence="1 2" key="1">
    <citation type="submission" date="2016-02" db="EMBL/GenBank/DDBJ databases">
        <title>Band-tailed pigeon sequencing and assembly.</title>
        <authorList>
            <person name="Soares A.E."/>
            <person name="Novak B.J."/>
            <person name="Rice E.S."/>
            <person name="O'Connell B."/>
            <person name="Chang D."/>
            <person name="Weber S."/>
            <person name="Shapiro B."/>
        </authorList>
    </citation>
    <scope>NUCLEOTIDE SEQUENCE [LARGE SCALE GENOMIC DNA]</scope>
    <source>
        <strain evidence="1">BTP2013</strain>
        <tissue evidence="1">Blood</tissue>
    </source>
</reference>
<dbReference type="EMBL" id="LSYS01005497">
    <property type="protein sequence ID" value="OPJ77240.1"/>
    <property type="molecule type" value="Genomic_DNA"/>
</dbReference>
<keyword evidence="2" id="KW-1185">Reference proteome</keyword>
<comment type="caution">
    <text evidence="1">The sequence shown here is derived from an EMBL/GenBank/DDBJ whole genome shotgun (WGS) entry which is preliminary data.</text>
</comment>
<organism evidence="1 2">
    <name type="scientific">Patagioenas fasciata monilis</name>
    <dbReference type="NCBI Taxonomy" id="372326"/>
    <lineage>
        <taxon>Eukaryota</taxon>
        <taxon>Metazoa</taxon>
        <taxon>Chordata</taxon>
        <taxon>Craniata</taxon>
        <taxon>Vertebrata</taxon>
        <taxon>Euteleostomi</taxon>
        <taxon>Archelosauria</taxon>
        <taxon>Archosauria</taxon>
        <taxon>Dinosauria</taxon>
        <taxon>Saurischia</taxon>
        <taxon>Theropoda</taxon>
        <taxon>Coelurosauria</taxon>
        <taxon>Aves</taxon>
        <taxon>Neognathae</taxon>
        <taxon>Neoaves</taxon>
        <taxon>Columbimorphae</taxon>
        <taxon>Columbiformes</taxon>
        <taxon>Columbidae</taxon>
        <taxon>Patagioenas</taxon>
    </lineage>
</organism>
<protein>
    <submittedName>
        <fullName evidence="1">Uncharacterized protein</fullName>
    </submittedName>
</protein>
<gene>
    <name evidence="1" type="ORF">AV530_007610</name>
</gene>